<evidence type="ECO:0000256" key="4">
    <source>
        <dbReference type="ARBA" id="ARBA00023015"/>
    </source>
</evidence>
<comment type="cofactor">
    <cofactor evidence="7">
        <name>Zn(2+)</name>
        <dbReference type="ChEBI" id="CHEBI:29105"/>
    </cofactor>
    <text evidence="7">Binds 1 zinc ion.</text>
</comment>
<dbReference type="PROSITE" id="PS51161">
    <property type="entry name" value="ATP_CONE"/>
    <property type="match status" value="1"/>
</dbReference>
<dbReference type="GO" id="GO:0003677">
    <property type="term" value="F:DNA binding"/>
    <property type="evidence" value="ECO:0007669"/>
    <property type="project" value="UniProtKB-KW"/>
</dbReference>
<dbReference type="PANTHER" id="PTHR30455">
    <property type="entry name" value="TRANSCRIPTIONAL REPRESSOR NRDR"/>
    <property type="match status" value="1"/>
</dbReference>
<keyword evidence="2 7" id="KW-0547">Nucleotide-binding</keyword>
<keyword evidence="1 7" id="KW-0678">Repressor</keyword>
<name>A0A2N5ZKT2_MUIH1</name>
<keyword evidence="6 7" id="KW-0804">Transcription</keyword>
<dbReference type="PANTHER" id="PTHR30455:SF2">
    <property type="entry name" value="TRANSCRIPTIONAL REPRESSOR NRDR"/>
    <property type="match status" value="1"/>
</dbReference>
<keyword evidence="7" id="KW-0862">Zinc</keyword>
<comment type="function">
    <text evidence="7">Negatively regulates transcription of bacterial ribonucleotide reductase nrd genes and operons by binding to NrdR-boxes.</text>
</comment>
<sequence>MKCPFCKAENTKVVDSRETEDGRSTRRRRECLECLKRFTTYEKPELFTMRVVKRNGERVEFQAEKIMRGMIFACRKRPVSTEVIEKAVCEIEQELVSLGKKEIPSLTIGKHVMRKLREMDEVAYIRFASVYKRFECKDEFIEELESMN</sequence>
<dbReference type="InterPro" id="IPR003796">
    <property type="entry name" value="RNR_NrdR-like"/>
</dbReference>
<evidence type="ECO:0000256" key="1">
    <source>
        <dbReference type="ARBA" id="ARBA00022491"/>
    </source>
</evidence>
<dbReference type="InterPro" id="IPR005144">
    <property type="entry name" value="ATP-cone_dom"/>
</dbReference>
<keyword evidence="4 7" id="KW-0805">Transcription regulation</keyword>
<dbReference type="Proteomes" id="UP000234857">
    <property type="component" value="Unassembled WGS sequence"/>
</dbReference>
<keyword evidence="3 7" id="KW-0067">ATP-binding</keyword>
<dbReference type="HAMAP" id="MF_00440">
    <property type="entry name" value="NrdR"/>
    <property type="match status" value="1"/>
</dbReference>
<dbReference type="Pfam" id="PF22811">
    <property type="entry name" value="Zn_ribbon_NrdR"/>
    <property type="match status" value="1"/>
</dbReference>
<comment type="similarity">
    <text evidence="7">Belongs to the NrdR family.</text>
</comment>
<dbReference type="InterPro" id="IPR055173">
    <property type="entry name" value="NrdR-like_N"/>
</dbReference>
<evidence type="ECO:0000256" key="5">
    <source>
        <dbReference type="ARBA" id="ARBA00023125"/>
    </source>
</evidence>
<comment type="caution">
    <text evidence="9">The sequence shown here is derived from an EMBL/GenBank/DDBJ whole genome shotgun (WGS) entry which is preliminary data.</text>
</comment>
<evidence type="ECO:0000256" key="3">
    <source>
        <dbReference type="ARBA" id="ARBA00022840"/>
    </source>
</evidence>
<proteinExistence type="inferred from homology"/>
<reference evidence="9 10" key="1">
    <citation type="submission" date="2017-11" db="EMBL/GenBank/DDBJ databases">
        <title>Genome-resolved metagenomics identifies genetic mobility, metabolic interactions, and unexpected diversity in perchlorate-reducing communities.</title>
        <authorList>
            <person name="Barnum T.P."/>
            <person name="Figueroa I.A."/>
            <person name="Carlstrom C.I."/>
            <person name="Lucas L.N."/>
            <person name="Engelbrektson A.L."/>
            <person name="Coates J.D."/>
        </authorList>
    </citation>
    <scope>NUCLEOTIDE SEQUENCE [LARGE SCALE GENOMIC DNA]</scope>
    <source>
        <strain evidence="9">BM706</strain>
    </source>
</reference>
<organism evidence="9 10">
    <name type="scientific">Muiribacterium halophilum</name>
    <dbReference type="NCBI Taxonomy" id="2053465"/>
    <lineage>
        <taxon>Bacteria</taxon>
        <taxon>Candidatus Muiribacteriota</taxon>
        <taxon>Candidatus Muiribacteriia</taxon>
        <taxon>Candidatus Muiribacteriales</taxon>
        <taxon>Candidatus Muiribacteriaceae</taxon>
        <taxon>Candidatus Muiribacterium</taxon>
    </lineage>
</organism>
<gene>
    <name evidence="7" type="primary">nrdR</name>
    <name evidence="9" type="ORF">C0601_02235</name>
</gene>
<evidence type="ECO:0000256" key="7">
    <source>
        <dbReference type="HAMAP-Rule" id="MF_00440"/>
    </source>
</evidence>
<accession>A0A2N5ZKT2</accession>
<keyword evidence="7" id="KW-0863">Zinc-finger</keyword>
<dbReference type="NCBIfam" id="TIGR00244">
    <property type="entry name" value="transcriptional regulator NrdR"/>
    <property type="match status" value="1"/>
</dbReference>
<dbReference type="GO" id="GO:0005524">
    <property type="term" value="F:ATP binding"/>
    <property type="evidence" value="ECO:0007669"/>
    <property type="project" value="UniProtKB-UniRule"/>
</dbReference>
<feature type="zinc finger region" evidence="7">
    <location>
        <begin position="3"/>
        <end position="34"/>
    </location>
</feature>
<dbReference type="Pfam" id="PF03477">
    <property type="entry name" value="ATP-cone"/>
    <property type="match status" value="1"/>
</dbReference>
<dbReference type="AlphaFoldDB" id="A0A2N5ZKT2"/>
<dbReference type="GO" id="GO:0008270">
    <property type="term" value="F:zinc ion binding"/>
    <property type="evidence" value="ECO:0007669"/>
    <property type="project" value="UniProtKB-UniRule"/>
</dbReference>
<feature type="domain" description="ATP-cone" evidence="8">
    <location>
        <begin position="49"/>
        <end position="139"/>
    </location>
</feature>
<evidence type="ECO:0000256" key="6">
    <source>
        <dbReference type="ARBA" id="ARBA00023163"/>
    </source>
</evidence>
<dbReference type="EMBL" id="PKTG01000035">
    <property type="protein sequence ID" value="PLX19290.1"/>
    <property type="molecule type" value="Genomic_DNA"/>
</dbReference>
<keyword evidence="7" id="KW-0479">Metal-binding</keyword>
<evidence type="ECO:0000256" key="2">
    <source>
        <dbReference type="ARBA" id="ARBA00022741"/>
    </source>
</evidence>
<dbReference type="GO" id="GO:0045892">
    <property type="term" value="P:negative regulation of DNA-templated transcription"/>
    <property type="evidence" value="ECO:0007669"/>
    <property type="project" value="UniProtKB-UniRule"/>
</dbReference>
<evidence type="ECO:0000259" key="8">
    <source>
        <dbReference type="PROSITE" id="PS51161"/>
    </source>
</evidence>
<protein>
    <recommendedName>
        <fullName evidence="7">Transcriptional repressor NrdR</fullName>
    </recommendedName>
</protein>
<evidence type="ECO:0000313" key="10">
    <source>
        <dbReference type="Proteomes" id="UP000234857"/>
    </source>
</evidence>
<keyword evidence="5 7" id="KW-0238">DNA-binding</keyword>
<evidence type="ECO:0000313" key="9">
    <source>
        <dbReference type="EMBL" id="PLX19290.1"/>
    </source>
</evidence>